<feature type="signal peptide" evidence="1">
    <location>
        <begin position="1"/>
        <end position="17"/>
    </location>
</feature>
<protein>
    <submittedName>
        <fullName evidence="2">Uncharacterized protein</fullName>
    </submittedName>
</protein>
<evidence type="ECO:0000313" key="2">
    <source>
        <dbReference type="EMBL" id="CAI5447382.1"/>
    </source>
</evidence>
<proteinExistence type="predicted"/>
<name>A0A9P1N1D0_9PELO</name>
<sequence length="86" mass="9407">MSLITILLISFLSLCYACIPTQQVEYSSVTSSSSTSTTISTSTSTTTTAPPTCPNSDWLMFDRGTYSWCMYILWFTSSLYGNSALA</sequence>
<gene>
    <name evidence="2" type="ORF">CAMP_LOCUS10019</name>
</gene>
<keyword evidence="3" id="KW-1185">Reference proteome</keyword>
<keyword evidence="1" id="KW-0732">Signal</keyword>
<evidence type="ECO:0000313" key="3">
    <source>
        <dbReference type="Proteomes" id="UP001152747"/>
    </source>
</evidence>
<dbReference type="Proteomes" id="UP001152747">
    <property type="component" value="Unassembled WGS sequence"/>
</dbReference>
<dbReference type="EMBL" id="CANHGI010000004">
    <property type="protein sequence ID" value="CAI5447382.1"/>
    <property type="molecule type" value="Genomic_DNA"/>
</dbReference>
<comment type="caution">
    <text evidence="2">The sequence shown here is derived from an EMBL/GenBank/DDBJ whole genome shotgun (WGS) entry which is preliminary data.</text>
</comment>
<feature type="chain" id="PRO_5040420095" evidence="1">
    <location>
        <begin position="18"/>
        <end position="86"/>
    </location>
</feature>
<reference evidence="2" key="1">
    <citation type="submission" date="2022-11" db="EMBL/GenBank/DDBJ databases">
        <authorList>
            <person name="Kikuchi T."/>
        </authorList>
    </citation>
    <scope>NUCLEOTIDE SEQUENCE</scope>
    <source>
        <strain evidence="2">PS1010</strain>
    </source>
</reference>
<organism evidence="2 3">
    <name type="scientific">Caenorhabditis angaria</name>
    <dbReference type="NCBI Taxonomy" id="860376"/>
    <lineage>
        <taxon>Eukaryota</taxon>
        <taxon>Metazoa</taxon>
        <taxon>Ecdysozoa</taxon>
        <taxon>Nematoda</taxon>
        <taxon>Chromadorea</taxon>
        <taxon>Rhabditida</taxon>
        <taxon>Rhabditina</taxon>
        <taxon>Rhabditomorpha</taxon>
        <taxon>Rhabditoidea</taxon>
        <taxon>Rhabditidae</taxon>
        <taxon>Peloderinae</taxon>
        <taxon>Caenorhabditis</taxon>
    </lineage>
</organism>
<evidence type="ECO:0000256" key="1">
    <source>
        <dbReference type="SAM" id="SignalP"/>
    </source>
</evidence>
<accession>A0A9P1N1D0</accession>
<dbReference type="AlphaFoldDB" id="A0A9P1N1D0"/>